<dbReference type="Proteomes" id="UP000007264">
    <property type="component" value="Unassembled WGS sequence"/>
</dbReference>
<dbReference type="AlphaFoldDB" id="I0YX37"/>
<accession>I0YX37</accession>
<dbReference type="RefSeq" id="XP_005647500.1">
    <property type="nucleotide sequence ID" value="XM_005647443.1"/>
</dbReference>
<gene>
    <name evidence="1" type="ORF">COCSUDRAFT_33205</name>
</gene>
<keyword evidence="2" id="KW-1185">Reference proteome</keyword>
<dbReference type="GeneID" id="17040944"/>
<dbReference type="KEGG" id="csl:COCSUDRAFT_33205"/>
<comment type="caution">
    <text evidence="1">The sequence shown here is derived from an EMBL/GenBank/DDBJ whole genome shotgun (WGS) entry which is preliminary data.</text>
</comment>
<evidence type="ECO:0000313" key="1">
    <source>
        <dbReference type="EMBL" id="EIE22956.1"/>
    </source>
</evidence>
<proteinExistence type="predicted"/>
<name>I0YX37_COCSC</name>
<evidence type="ECO:0000313" key="2">
    <source>
        <dbReference type="Proteomes" id="UP000007264"/>
    </source>
</evidence>
<organism evidence="1 2">
    <name type="scientific">Coccomyxa subellipsoidea (strain C-169)</name>
    <name type="common">Green microalga</name>
    <dbReference type="NCBI Taxonomy" id="574566"/>
    <lineage>
        <taxon>Eukaryota</taxon>
        <taxon>Viridiplantae</taxon>
        <taxon>Chlorophyta</taxon>
        <taxon>core chlorophytes</taxon>
        <taxon>Trebouxiophyceae</taxon>
        <taxon>Trebouxiophyceae incertae sedis</taxon>
        <taxon>Coccomyxaceae</taxon>
        <taxon>Coccomyxa</taxon>
        <taxon>Coccomyxa subellipsoidea</taxon>
    </lineage>
</organism>
<dbReference type="EMBL" id="AGSI01000008">
    <property type="protein sequence ID" value="EIE22956.1"/>
    <property type="molecule type" value="Genomic_DNA"/>
</dbReference>
<reference evidence="1 2" key="1">
    <citation type="journal article" date="2012" name="Genome Biol.">
        <title>The genome of the polar eukaryotic microalga coccomyxa subellipsoidea reveals traits of cold adaptation.</title>
        <authorList>
            <person name="Blanc G."/>
            <person name="Agarkova I."/>
            <person name="Grimwood J."/>
            <person name="Kuo A."/>
            <person name="Brueggeman A."/>
            <person name="Dunigan D."/>
            <person name="Gurnon J."/>
            <person name="Ladunga I."/>
            <person name="Lindquist E."/>
            <person name="Lucas S."/>
            <person name="Pangilinan J."/>
            <person name="Proschold T."/>
            <person name="Salamov A."/>
            <person name="Schmutz J."/>
            <person name="Weeks D."/>
            <person name="Yamada T."/>
            <person name="Claverie J.M."/>
            <person name="Grigoriev I."/>
            <person name="Van Etten J."/>
            <person name="Lomsadze A."/>
            <person name="Borodovsky M."/>
        </authorList>
    </citation>
    <scope>NUCLEOTIDE SEQUENCE [LARGE SCALE GENOMIC DNA]</scope>
    <source>
        <strain evidence="1 2">C-169</strain>
    </source>
</reference>
<protein>
    <submittedName>
        <fullName evidence="1">Uncharacterized protein</fullName>
    </submittedName>
</protein>
<sequence>MLDLLSWVERASEAYRSALLARKFWAANGLPILNSRSNLKCQTLISQSQSLCCKNIHIESQDRFSAEFDIKCEAPRLLS</sequence>